<accession>A0A4X1TV11</accession>
<dbReference type="AlphaFoldDB" id="A0A4X1TV11"/>
<proteinExistence type="predicted"/>
<protein>
    <submittedName>
        <fullName evidence="1">Uncharacterized protein</fullName>
    </submittedName>
</protein>
<name>A0A4X1TV11_PIG</name>
<evidence type="ECO:0000313" key="2">
    <source>
        <dbReference type="Proteomes" id="UP000314985"/>
    </source>
</evidence>
<reference evidence="1 2" key="1">
    <citation type="submission" date="2017-08" db="EMBL/GenBank/DDBJ databases">
        <title>USMARCv1.0.</title>
        <authorList>
            <person name="Hannum G.I."/>
            <person name="Koren S."/>
            <person name="Schroeder S.G."/>
            <person name="Chin S.C."/>
            <person name="Nonneman D.J."/>
            <person name="Becker S.A."/>
            <person name="Rosen B.D."/>
            <person name="Bickhart D.M."/>
            <person name="Putnam N.H."/>
            <person name="Green R.E."/>
            <person name="Tuggle C.K."/>
            <person name="Liu H."/>
            <person name="Rohrer G.A."/>
            <person name="Warr A."/>
            <person name="Hall R."/>
            <person name="Kim K."/>
            <person name="Hume D.A."/>
            <person name="Talbot R."/>
            <person name="Chow W."/>
            <person name="Howe K."/>
            <person name="Schwartz A.S."/>
            <person name="Watson M."/>
            <person name="Archibald A.L."/>
            <person name="Phillippy A.M."/>
            <person name="Smith T.P.L."/>
        </authorList>
    </citation>
    <scope>NUCLEOTIDE SEQUENCE [LARGE SCALE GENOMIC DNA]</scope>
</reference>
<organism evidence="1 2">
    <name type="scientific">Sus scrofa</name>
    <name type="common">Pig</name>
    <dbReference type="NCBI Taxonomy" id="9823"/>
    <lineage>
        <taxon>Eukaryota</taxon>
        <taxon>Metazoa</taxon>
        <taxon>Chordata</taxon>
        <taxon>Craniata</taxon>
        <taxon>Vertebrata</taxon>
        <taxon>Euteleostomi</taxon>
        <taxon>Mammalia</taxon>
        <taxon>Eutheria</taxon>
        <taxon>Laurasiatheria</taxon>
        <taxon>Artiodactyla</taxon>
        <taxon>Suina</taxon>
        <taxon>Suidae</taxon>
        <taxon>Sus</taxon>
    </lineage>
</organism>
<sequence>MGRQVLKHTIVAGKVEVVLPAMYVRKRFTGVYFRGPGADFIFPVAGASCQVIKGSCMLTY</sequence>
<dbReference type="Ensembl" id="ENSSSCT00070023214.1">
    <property type="protein sequence ID" value="ENSSSCP00070019199.1"/>
    <property type="gene ID" value="ENSSSCG00070011910.1"/>
</dbReference>
<reference evidence="1" key="2">
    <citation type="submission" date="2025-08" db="UniProtKB">
        <authorList>
            <consortium name="Ensembl"/>
        </authorList>
    </citation>
    <scope>IDENTIFICATION</scope>
</reference>
<evidence type="ECO:0000313" key="1">
    <source>
        <dbReference type="Ensembl" id="ENSSSCP00070019199.1"/>
    </source>
</evidence>
<dbReference type="Proteomes" id="UP000314985">
    <property type="component" value="Chromosome 10"/>
</dbReference>